<dbReference type="PANTHER" id="PTHR30572">
    <property type="entry name" value="MEMBRANE COMPONENT OF TRANSPORTER-RELATED"/>
    <property type="match status" value="1"/>
</dbReference>
<dbReference type="AlphaFoldDB" id="A0A931G1Z2"/>
<reference evidence="9" key="1">
    <citation type="submission" date="2020-11" db="EMBL/GenBank/DDBJ databases">
        <title>Isolation and identification of active actinomycetes.</title>
        <authorList>
            <person name="Sun X."/>
        </authorList>
    </citation>
    <scope>NUCLEOTIDE SEQUENCE</scope>
    <source>
        <strain evidence="9">NEAU-A11</strain>
    </source>
</reference>
<evidence type="ECO:0000256" key="7">
    <source>
        <dbReference type="SAM" id="Phobius"/>
    </source>
</evidence>
<evidence type="ECO:0000256" key="3">
    <source>
        <dbReference type="ARBA" id="ARBA00022692"/>
    </source>
</evidence>
<feature type="transmembrane region" description="Helical" evidence="7">
    <location>
        <begin position="746"/>
        <end position="772"/>
    </location>
</feature>
<dbReference type="Pfam" id="PF02687">
    <property type="entry name" value="FtsX"/>
    <property type="match status" value="2"/>
</dbReference>
<evidence type="ECO:0000259" key="8">
    <source>
        <dbReference type="Pfam" id="PF02687"/>
    </source>
</evidence>
<keyword evidence="4 7" id="KW-1133">Transmembrane helix</keyword>
<comment type="subcellular location">
    <subcellularLocation>
        <location evidence="1">Cell membrane</location>
        <topology evidence="1">Multi-pass membrane protein</topology>
    </subcellularLocation>
</comment>
<feature type="transmembrane region" description="Helical" evidence="7">
    <location>
        <begin position="296"/>
        <end position="321"/>
    </location>
</feature>
<keyword evidence="5 7" id="KW-0472">Membrane</keyword>
<organism evidence="9 10">
    <name type="scientific">Actinoplanes aureus</name>
    <dbReference type="NCBI Taxonomy" id="2792083"/>
    <lineage>
        <taxon>Bacteria</taxon>
        <taxon>Bacillati</taxon>
        <taxon>Actinomycetota</taxon>
        <taxon>Actinomycetes</taxon>
        <taxon>Micromonosporales</taxon>
        <taxon>Micromonosporaceae</taxon>
        <taxon>Actinoplanes</taxon>
    </lineage>
</organism>
<feature type="transmembrane region" description="Helical" evidence="7">
    <location>
        <begin position="341"/>
        <end position="362"/>
    </location>
</feature>
<evidence type="ECO:0000256" key="4">
    <source>
        <dbReference type="ARBA" id="ARBA00022989"/>
    </source>
</evidence>
<feature type="transmembrane region" description="Helical" evidence="7">
    <location>
        <begin position="700"/>
        <end position="726"/>
    </location>
</feature>
<dbReference type="GO" id="GO:0022857">
    <property type="term" value="F:transmembrane transporter activity"/>
    <property type="evidence" value="ECO:0007669"/>
    <property type="project" value="TreeGrafter"/>
</dbReference>
<evidence type="ECO:0000256" key="5">
    <source>
        <dbReference type="ARBA" id="ARBA00023136"/>
    </source>
</evidence>
<keyword evidence="10" id="KW-1185">Reference proteome</keyword>
<dbReference type="InterPro" id="IPR003838">
    <property type="entry name" value="ABC3_permease_C"/>
</dbReference>
<keyword evidence="3 7" id="KW-0812">Transmembrane</keyword>
<name>A0A931G1Z2_9ACTN</name>
<feature type="transmembrane region" description="Helical" evidence="7">
    <location>
        <begin position="418"/>
        <end position="442"/>
    </location>
</feature>
<proteinExistence type="inferred from homology"/>
<evidence type="ECO:0000313" key="9">
    <source>
        <dbReference type="EMBL" id="MBG0568468.1"/>
    </source>
</evidence>
<dbReference type="RefSeq" id="WP_196420241.1">
    <property type="nucleotide sequence ID" value="NZ_JADQTO010000039.1"/>
</dbReference>
<protein>
    <submittedName>
        <fullName evidence="9">ABC transporter permease</fullName>
    </submittedName>
</protein>
<dbReference type="InterPro" id="IPR050250">
    <property type="entry name" value="Macrolide_Exporter_MacB"/>
</dbReference>
<evidence type="ECO:0000256" key="6">
    <source>
        <dbReference type="ARBA" id="ARBA00038076"/>
    </source>
</evidence>
<feature type="transmembrane region" description="Helical" evidence="7">
    <location>
        <begin position="649"/>
        <end position="679"/>
    </location>
</feature>
<sequence>MRAVLKTAWTAARHRRLQSLVVFAVVLLSSATAVLALGLLAGSSAPFDRAFKSQNGAHVTAGFDAAKVSAAQLAATASRPGVTAAAGPYETVEGKLTGDRQMRPPGTVAGRAEADTPVDRLEISDGAWLTGTGQIVLSPETAGPGGHGWKVGDRVTVNDGPALTVVGIASSPTDTAAAWVWPEQNDVLHAGGAATGRQMLYRFAEAGSDAEVSSALDTATAGLPADAATGSTSYLAVKLELEGRIKVMVPFVVAFAGLGLVMSVLIVVNVVAGAVVAGFRTIGVQKALGLTPGQVVAAYAGQVLLVGVPACLLGVLAGRLVSMPLLGQAERAYATNAKPSVPIWVDLTVVAGAVVLLVLAAAGPAVRAGRFSAAQAIAVGRAPRSGRGFWIRRALARTALPRPVSFGLATPFTRPARAAVTVVAVLLGVTTVVFAVGLSASLTRIAEAGNRTEAVPVLVTVPGEMGPEGGARMAPPPGTGGTPADLAQVRAIVEAQPGTAHVTAITEADVNIAGSADPIEVRGYDGDSSWTGYPMISGRWYRAAGEAVAGGRLLRYTGAEIGDTLTISTDLGRRTVTIVGEAFSNGSDPVLITNVTEFGGLFERLSPRNLEVGLTGGTDPHAYVDTLTGALGNLTAAAELSAETQENEVIAVMIGLIVTLTLLLTAVAGLGVLNTVVLNTRERTHEIGVLKSVGMTPGQVRLMVISSMLVIGAIGGLLAVPLGWLLHGWALPVMAGAAGVSLPSDILAVYSPALLAALASAGVLLAVLGALLPAGWAARARAAAALRAE</sequence>
<keyword evidence="2" id="KW-1003">Cell membrane</keyword>
<gene>
    <name evidence="9" type="ORF">I4J89_44310</name>
</gene>
<dbReference type="EMBL" id="JADQTO010000039">
    <property type="protein sequence ID" value="MBG0568468.1"/>
    <property type="molecule type" value="Genomic_DNA"/>
</dbReference>
<comment type="caution">
    <text evidence="9">The sequence shown here is derived from an EMBL/GenBank/DDBJ whole genome shotgun (WGS) entry which is preliminary data.</text>
</comment>
<evidence type="ECO:0000256" key="2">
    <source>
        <dbReference type="ARBA" id="ARBA00022475"/>
    </source>
</evidence>
<evidence type="ECO:0000313" key="10">
    <source>
        <dbReference type="Proteomes" id="UP000598146"/>
    </source>
</evidence>
<feature type="transmembrane region" description="Helical" evidence="7">
    <location>
        <begin position="247"/>
        <end position="276"/>
    </location>
</feature>
<dbReference type="PANTHER" id="PTHR30572:SF4">
    <property type="entry name" value="ABC TRANSPORTER PERMEASE YTRF"/>
    <property type="match status" value="1"/>
</dbReference>
<dbReference type="GO" id="GO:0005886">
    <property type="term" value="C:plasma membrane"/>
    <property type="evidence" value="ECO:0007669"/>
    <property type="project" value="UniProtKB-SubCell"/>
</dbReference>
<accession>A0A931G1Z2</accession>
<feature type="domain" description="ABC3 transporter permease C-terminal" evidence="8">
    <location>
        <begin position="660"/>
        <end position="774"/>
    </location>
</feature>
<feature type="domain" description="ABC3 transporter permease C-terminal" evidence="8">
    <location>
        <begin position="254"/>
        <end position="370"/>
    </location>
</feature>
<comment type="similarity">
    <text evidence="6">Belongs to the ABC-4 integral membrane protein family.</text>
</comment>
<evidence type="ECO:0000256" key="1">
    <source>
        <dbReference type="ARBA" id="ARBA00004651"/>
    </source>
</evidence>
<dbReference type="Proteomes" id="UP000598146">
    <property type="component" value="Unassembled WGS sequence"/>
</dbReference>